<accession>A0A9E7F812</accession>
<proteinExistence type="predicted"/>
<keyword evidence="2" id="KW-1185">Reference proteome</keyword>
<gene>
    <name evidence="1" type="ORF">MUK42_27956</name>
</gene>
<dbReference type="FunFam" id="2.40.10.10:FF:000074">
    <property type="entry name" value="glyoxysomal processing protease, glyoxysomal-like"/>
    <property type="match status" value="1"/>
</dbReference>
<dbReference type="InterPro" id="IPR039245">
    <property type="entry name" value="TYSND1/DEG15"/>
</dbReference>
<dbReference type="EMBL" id="CP097504">
    <property type="protein sequence ID" value="URD91444.1"/>
    <property type="molecule type" value="Genomic_DNA"/>
</dbReference>
<dbReference type="GO" id="GO:0004252">
    <property type="term" value="F:serine-type endopeptidase activity"/>
    <property type="evidence" value="ECO:0007669"/>
    <property type="project" value="InterPro"/>
</dbReference>
<dbReference type="FunFam" id="2.40.10.10:FF:000096">
    <property type="entry name" value="Glyoxysomal processing protease glyoxysomal"/>
    <property type="match status" value="1"/>
</dbReference>
<dbReference type="Pfam" id="PF13365">
    <property type="entry name" value="Trypsin_2"/>
    <property type="match status" value="2"/>
</dbReference>
<evidence type="ECO:0000313" key="1">
    <source>
        <dbReference type="EMBL" id="URD91444.1"/>
    </source>
</evidence>
<dbReference type="SUPFAM" id="SSF50494">
    <property type="entry name" value="Trypsin-like serine proteases"/>
    <property type="match status" value="2"/>
</dbReference>
<evidence type="ECO:0000313" key="2">
    <source>
        <dbReference type="Proteomes" id="UP001055439"/>
    </source>
</evidence>
<dbReference type="PANTHER" id="PTHR21004:SF0">
    <property type="entry name" value="PEROXISOMAL LEADER PEPTIDE-PROCESSING PROTEASE"/>
    <property type="match status" value="1"/>
</dbReference>
<dbReference type="InterPro" id="IPR043504">
    <property type="entry name" value="Peptidase_S1_PA_chymotrypsin"/>
</dbReference>
<dbReference type="GO" id="GO:0016485">
    <property type="term" value="P:protein processing"/>
    <property type="evidence" value="ECO:0007669"/>
    <property type="project" value="InterPro"/>
</dbReference>
<sequence>MQTLSQTGLVGTSTGISAHNERIPHLRLCASHRFTSRFAAQSSVRTESMESLPDVAQFARNFSVLVRSQGPDPKGLKMRNHAFHLHQLIILLKLSFSTGSTTLSASGILLPDGCLSDRPPILDHVCGIHRHSGDLVVTPASVVEPFLTAEYRNKTAQEFSPKLIPAARIDVLMEGKEEGTSSNGAATIPCWSNCKLMALVDVTASSVALLSLLGGESGLQESSSWEVGWSLAAREGGTQAGMIKSASRIAILGIPKVELKVKILLSITISNGFQNMLHVDISEAQQRGDLLLVMGSPFGILSPSHFLNSISSGVVANCCSAGSVKNSLLLADIRCLPGMEGGPVFDRHACLVGMLTSPLRQKSSNAEIQLVITWNAIATAWGNGLQNEPQNVQQEVAGRYINKERRVLPNLANSRGPIRCLPEGSDFPNLYPSLRKAMSSVALVTVGDGTWASGIVLNQKGLILTNAHLLEPWRFGRKSLVNLVNKSTKFSVECSVSFSEQEGKISEDKRQRLFLSASGSSSAYGDIAHDASLLNQSHKNYRKISVRLDHMEHQFWCDASVVYVSNGPIDVALLQLDHVPCQLCPINPEFHCPSIGLPVNVIGHGLLGPRSDIWPSVSTGVVSHVVRVPEPLHIEKSGIVKTEKRSVPVMLQTTAAVHPGASGGAVVDSDGHMIGLITSNAKHGGGRTIPHLNFSIPCVALLPIFRFSDEHDRSMLKVLDEPNDLLSSVWALAPPPSQSKQSISDQEGKGSRFSKFLAEKHSGLEDLTHIIKKEKLPCKL</sequence>
<protein>
    <submittedName>
        <fullName evidence="1">Protease</fullName>
    </submittedName>
</protein>
<keyword evidence="1" id="KW-0645">Protease</keyword>
<dbReference type="Proteomes" id="UP001055439">
    <property type="component" value="Chromosome 2"/>
</dbReference>
<dbReference type="PANTHER" id="PTHR21004">
    <property type="entry name" value="SERINE PROTEASE-RELATED"/>
    <property type="match status" value="1"/>
</dbReference>
<keyword evidence="1" id="KW-0378">Hydrolase</keyword>
<dbReference type="InterPro" id="IPR009003">
    <property type="entry name" value="Peptidase_S1_PA"/>
</dbReference>
<dbReference type="GO" id="GO:0005777">
    <property type="term" value="C:peroxisome"/>
    <property type="evidence" value="ECO:0007669"/>
    <property type="project" value="InterPro"/>
</dbReference>
<organism evidence="1 2">
    <name type="scientific">Musa troglodytarum</name>
    <name type="common">fe'i banana</name>
    <dbReference type="NCBI Taxonomy" id="320322"/>
    <lineage>
        <taxon>Eukaryota</taxon>
        <taxon>Viridiplantae</taxon>
        <taxon>Streptophyta</taxon>
        <taxon>Embryophyta</taxon>
        <taxon>Tracheophyta</taxon>
        <taxon>Spermatophyta</taxon>
        <taxon>Magnoliopsida</taxon>
        <taxon>Liliopsida</taxon>
        <taxon>Zingiberales</taxon>
        <taxon>Musaceae</taxon>
        <taxon>Musa</taxon>
    </lineage>
</organism>
<dbReference type="OrthoDB" id="17845at2759"/>
<dbReference type="Gene3D" id="2.40.10.10">
    <property type="entry name" value="Trypsin-like serine proteases"/>
    <property type="match status" value="3"/>
</dbReference>
<dbReference type="AlphaFoldDB" id="A0A9E7F812"/>
<name>A0A9E7F812_9LILI</name>
<reference evidence="1" key="1">
    <citation type="submission" date="2022-05" db="EMBL/GenBank/DDBJ databases">
        <title>The Musa troglodytarum L. genome provides insights into the mechanism of non-climacteric behaviour and enrichment of carotenoids.</title>
        <authorList>
            <person name="Wang J."/>
        </authorList>
    </citation>
    <scope>NUCLEOTIDE SEQUENCE</scope>
    <source>
        <tissue evidence="1">Leaf</tissue>
    </source>
</reference>